<accession>A0AB39CD67</accession>
<reference evidence="1" key="1">
    <citation type="submission" date="2024-07" db="EMBL/GenBank/DDBJ databases">
        <authorList>
            <person name="Bringhurst R.M."/>
            <person name="Homer T.E."/>
        </authorList>
    </citation>
    <scope>NUCLEOTIDE SEQUENCE</scope>
</reference>
<organism evidence="1">
    <name type="scientific">Pseudomonas phage RVTF4</name>
    <dbReference type="NCBI Taxonomy" id="3236931"/>
    <lineage>
        <taxon>Viruses</taxon>
    </lineage>
</organism>
<proteinExistence type="predicted"/>
<sequence>MYITRDYLKVGSWQAIIDMINDTFNFQLHPGVVKLKEMTKLGPKRTRIEIIPNRSTNPINLMPEITETVFTYDRLNCTEFFRNTIAVDVSGLTLPISTFDILKQIGDRNEIVFEVDDFIHQTFDHYSGTTENDFIIEADERSLRFVGHLRVRLKNTTKVDLNQYQGRVFAFPEITVAPTAGIIDGDYYTNRYDFTEWRQILKDVPVGLWHHGDLLSDIIQKATLTHFDHSVTPSFINLTNEVVEGVPMVKVLYNGAPTPQWTSREQFNHILVLELSPTYCQGMSGFLRLHYD</sequence>
<dbReference type="EMBL" id="PQ015378">
    <property type="protein sequence ID" value="XDJ14808.1"/>
    <property type="molecule type" value="Genomic_DNA"/>
</dbReference>
<dbReference type="Pfam" id="PF25613">
    <property type="entry name" value="DUF7941"/>
    <property type="match status" value="1"/>
</dbReference>
<dbReference type="InterPro" id="IPR057701">
    <property type="entry name" value="DUF7941"/>
</dbReference>
<name>A0AB39CD67_9VIRU</name>
<protein>
    <submittedName>
        <fullName evidence="1">Virion structural protein</fullName>
    </submittedName>
</protein>
<evidence type="ECO:0000313" key="1">
    <source>
        <dbReference type="EMBL" id="XDJ14808.1"/>
    </source>
</evidence>